<protein>
    <submittedName>
        <fullName evidence="2">Uncharacterized protein</fullName>
    </submittedName>
</protein>
<gene>
    <name evidence="2" type="ORF">HETSPECPRED_002691</name>
</gene>
<dbReference type="Proteomes" id="UP000664521">
    <property type="component" value="Unassembled WGS sequence"/>
</dbReference>
<feature type="signal peptide" evidence="1">
    <location>
        <begin position="1"/>
        <end position="19"/>
    </location>
</feature>
<sequence>MMILSPLPIIVLCSGLAACLPSEHSHESRAVSKRRPVSFQQRNLNTITAIYQRNVYPTSLEFIVNGSSSVPKGLFNANVSGRITPIGNFTGFQDSVEYFFALAPIPQPPLYYGFSKIQIVEFSSQCPGVAASVVYITESVINPGAANDGQKVTTLKQIAFWEFNDNGEVIKYDAWIPNLQLFYQVANPPATNQAVIKAVCSTVQAECTGKNTQYTSVQNCVDVLSAKPFGNWDEVWMDSVVCRELHLLLARVDPVVHCPHVGPTGGGKCINEPYEDGYFLSDEALFGKPPGQNFVCGKKYQ</sequence>
<name>A0A8H3J572_9LECA</name>
<reference evidence="2" key="1">
    <citation type="submission" date="2021-03" db="EMBL/GenBank/DDBJ databases">
        <authorList>
            <person name="Tagirdzhanova G."/>
        </authorList>
    </citation>
    <scope>NUCLEOTIDE SEQUENCE</scope>
</reference>
<keyword evidence="3" id="KW-1185">Reference proteome</keyword>
<evidence type="ECO:0000256" key="1">
    <source>
        <dbReference type="SAM" id="SignalP"/>
    </source>
</evidence>
<proteinExistence type="predicted"/>
<feature type="chain" id="PRO_5034030625" evidence="1">
    <location>
        <begin position="20"/>
        <end position="301"/>
    </location>
</feature>
<organism evidence="2 3">
    <name type="scientific">Heterodermia speciosa</name>
    <dbReference type="NCBI Taxonomy" id="116794"/>
    <lineage>
        <taxon>Eukaryota</taxon>
        <taxon>Fungi</taxon>
        <taxon>Dikarya</taxon>
        <taxon>Ascomycota</taxon>
        <taxon>Pezizomycotina</taxon>
        <taxon>Lecanoromycetes</taxon>
        <taxon>OSLEUM clade</taxon>
        <taxon>Lecanoromycetidae</taxon>
        <taxon>Caliciales</taxon>
        <taxon>Physciaceae</taxon>
        <taxon>Heterodermia</taxon>
    </lineage>
</organism>
<keyword evidence="1" id="KW-0732">Signal</keyword>
<dbReference type="EMBL" id="CAJPDS010000169">
    <property type="protein sequence ID" value="CAF9940948.1"/>
    <property type="molecule type" value="Genomic_DNA"/>
</dbReference>
<evidence type="ECO:0000313" key="2">
    <source>
        <dbReference type="EMBL" id="CAF9940948.1"/>
    </source>
</evidence>
<evidence type="ECO:0000313" key="3">
    <source>
        <dbReference type="Proteomes" id="UP000664521"/>
    </source>
</evidence>
<dbReference type="OrthoDB" id="10010954at2759"/>
<accession>A0A8H3J572</accession>
<comment type="caution">
    <text evidence="2">The sequence shown here is derived from an EMBL/GenBank/DDBJ whole genome shotgun (WGS) entry which is preliminary data.</text>
</comment>
<dbReference type="AlphaFoldDB" id="A0A8H3J572"/>